<dbReference type="STRING" id="411154.GFO_2598"/>
<dbReference type="RefSeq" id="WP_011710457.1">
    <property type="nucleotide sequence ID" value="NC_008571.1"/>
</dbReference>
<evidence type="ECO:0000313" key="1">
    <source>
        <dbReference type="EMBL" id="CAL67554.1"/>
    </source>
</evidence>
<dbReference type="KEGG" id="gfo:GFO_2598"/>
<dbReference type="AlphaFoldDB" id="A0M4K9"/>
<sequence>MNNVSKNFIWLGLIAFIAVMAYQSYLKRNPVEKSVDQEEKFVDQVETIIQEEPESEFLGNQLNNGESPYNSIYGEPEIEVNDNTLTIKNQSMTDVVVMLMRVRDNRIVRNHYIKGKSQYVIKNIPDATYYSKFYHGNNWNPTRVIKSRPAGGFDNDETFIDSDEDIMKFEVYEDGNYVYSSQFEITLETQIVEGKAMREKEIAASDFF</sequence>
<protein>
    <submittedName>
        <fullName evidence="1">Secreted protein</fullName>
    </submittedName>
</protein>
<dbReference type="eggNOG" id="ENOG50332IU">
    <property type="taxonomic scope" value="Bacteria"/>
</dbReference>
<accession>A0M4K9</accession>
<organism evidence="1 2">
    <name type="scientific">Christiangramia forsetii (strain DSM 17595 / CGMCC 1.15422 / KT0803)</name>
    <name type="common">Gramella forsetii</name>
    <dbReference type="NCBI Taxonomy" id="411154"/>
    <lineage>
        <taxon>Bacteria</taxon>
        <taxon>Pseudomonadati</taxon>
        <taxon>Bacteroidota</taxon>
        <taxon>Flavobacteriia</taxon>
        <taxon>Flavobacteriales</taxon>
        <taxon>Flavobacteriaceae</taxon>
        <taxon>Christiangramia</taxon>
    </lineage>
</organism>
<dbReference type="OrthoDB" id="9779622at2"/>
<dbReference type="Proteomes" id="UP000000755">
    <property type="component" value="Chromosome"/>
</dbReference>
<gene>
    <name evidence="1" type="ordered locus">GFO_2598</name>
</gene>
<dbReference type="EMBL" id="CU207366">
    <property type="protein sequence ID" value="CAL67554.1"/>
    <property type="molecule type" value="Genomic_DNA"/>
</dbReference>
<proteinExistence type="predicted"/>
<name>A0M4K9_CHRFK</name>
<reference evidence="1 2" key="1">
    <citation type="journal article" date="2006" name="Environ. Microbiol.">
        <title>Whole genome analysis of the marine Bacteroidetes'Gramella forsetii' reveals adaptations to degradation of polymeric organic matter.</title>
        <authorList>
            <person name="Bauer M."/>
            <person name="Kube M."/>
            <person name="Teeling H."/>
            <person name="Richter M."/>
            <person name="Lombardot T."/>
            <person name="Allers E."/>
            <person name="Wuerdemann C.A."/>
            <person name="Quast C."/>
            <person name="Kuhl H."/>
            <person name="Knaust F."/>
            <person name="Woebken D."/>
            <person name="Bischof K."/>
            <person name="Mussmann M."/>
            <person name="Choudhuri J.V."/>
            <person name="Meyer F."/>
            <person name="Reinhardt R."/>
            <person name="Amann R.I."/>
            <person name="Gloeckner F.O."/>
        </authorList>
    </citation>
    <scope>NUCLEOTIDE SEQUENCE [LARGE SCALE GENOMIC DNA]</scope>
    <source>
        <strain evidence="1 2">KT0803</strain>
    </source>
</reference>
<dbReference type="HOGENOM" id="CLU_1319421_0_0_10"/>
<evidence type="ECO:0000313" key="2">
    <source>
        <dbReference type="Proteomes" id="UP000000755"/>
    </source>
</evidence>